<reference evidence="3" key="2">
    <citation type="submission" date="2016-01" db="EMBL/GenBank/DDBJ databases">
        <authorList>
            <person name="Oliw E.H."/>
        </authorList>
    </citation>
    <scope>NUCLEOTIDE SEQUENCE [LARGE SCALE GENOMIC DNA]</scope>
    <source>
        <strain evidence="3">KA00185</strain>
    </source>
</reference>
<evidence type="ECO:0000313" key="3">
    <source>
        <dbReference type="EMBL" id="KXB64113.1"/>
    </source>
</evidence>
<dbReference type="AlphaFoldDB" id="A0A134A8R3"/>
<dbReference type="InterPro" id="IPR025334">
    <property type="entry name" value="DUF4240"/>
</dbReference>
<evidence type="ECO:0000313" key="2">
    <source>
        <dbReference type="EMBL" id="BBM46936.1"/>
    </source>
</evidence>
<evidence type="ECO:0000259" key="1">
    <source>
        <dbReference type="Pfam" id="PF14024"/>
    </source>
</evidence>
<dbReference type="PATRIC" id="fig|157687.3.peg.1513"/>
<feature type="domain" description="DUF4240" evidence="1">
    <location>
        <begin position="15"/>
        <end position="136"/>
    </location>
</feature>
<name>A0A134A8R3_9FUSO</name>
<reference evidence="4" key="1">
    <citation type="submission" date="2016-01" db="EMBL/GenBank/DDBJ databases">
        <authorList>
            <person name="Mitreva M."/>
            <person name="Pepin K.H."/>
            <person name="Mihindukulasuriya K.A."/>
            <person name="Fulton R."/>
            <person name="Fronick C."/>
            <person name="O'Laughlin M."/>
            <person name="Miner T."/>
            <person name="Herter B."/>
            <person name="Rosa B.A."/>
            <person name="Cordes M."/>
            <person name="Tomlinson C."/>
            <person name="Wollam A."/>
            <person name="Palsikar V.B."/>
            <person name="Mardis E.R."/>
            <person name="Wilson R.K."/>
        </authorList>
    </citation>
    <scope>NUCLEOTIDE SEQUENCE [LARGE SCALE GENOMIC DNA]</scope>
    <source>
        <strain evidence="4">KA00185</strain>
    </source>
</reference>
<keyword evidence="4" id="KW-1185">Reference proteome</keyword>
<dbReference type="EMBL" id="AP019834">
    <property type="protein sequence ID" value="BBM46936.1"/>
    <property type="molecule type" value="Genomic_DNA"/>
</dbReference>
<dbReference type="Proteomes" id="UP000321397">
    <property type="component" value="Chromosome"/>
</dbReference>
<evidence type="ECO:0000313" key="5">
    <source>
        <dbReference type="Proteomes" id="UP000321397"/>
    </source>
</evidence>
<gene>
    <name evidence="3" type="ORF">HMPREF3180_01521</name>
    <name evidence="2" type="ORF">JMUB3933_0436</name>
</gene>
<accession>A0A134A8R3</accession>
<proteinExistence type="predicted"/>
<protein>
    <recommendedName>
        <fullName evidence="1">DUF4240 domain-containing protein</fullName>
    </recommendedName>
</protein>
<dbReference type="Pfam" id="PF14024">
    <property type="entry name" value="DUF4240"/>
    <property type="match status" value="1"/>
</dbReference>
<dbReference type="OrthoDB" id="6200718at2"/>
<evidence type="ECO:0000313" key="4">
    <source>
        <dbReference type="Proteomes" id="UP000070483"/>
    </source>
</evidence>
<dbReference type="EMBL" id="LSDD01000105">
    <property type="protein sequence ID" value="KXB64113.1"/>
    <property type="molecule type" value="Genomic_DNA"/>
</dbReference>
<sequence length="220" mass="26945">MSIQIKKTNETKLKMKRENFWEYILISHEKAKNNNEFIDYLIDILSKKTDEEIFDFEIITFELMRESYNEKLWCASYLVNGDTASWSFDFFRLWLISQGEQIFYSIMRNQDNLSEYINVSFETKLMTNYFENENFAFISVYAFTRKNDSYNILKKENCKINDKTIFRDDFIDSYNRKLNEYKRRIGYINKEYPKITFHWCTQFPDSMKEVCPTLFKKMYF</sequence>
<dbReference type="STRING" id="157687.HMPREF3180_01521"/>
<dbReference type="Proteomes" id="UP000070483">
    <property type="component" value="Unassembled WGS sequence"/>
</dbReference>
<dbReference type="RefSeq" id="WP_060918172.1">
    <property type="nucleotide sequence ID" value="NZ_AP019834.1"/>
</dbReference>
<organism evidence="3 4">
    <name type="scientific">Leptotrichia wadei</name>
    <dbReference type="NCBI Taxonomy" id="157687"/>
    <lineage>
        <taxon>Bacteria</taxon>
        <taxon>Fusobacteriati</taxon>
        <taxon>Fusobacteriota</taxon>
        <taxon>Fusobacteriia</taxon>
        <taxon>Fusobacteriales</taxon>
        <taxon>Leptotrichiaceae</taxon>
        <taxon>Leptotrichia</taxon>
    </lineage>
</organism>
<reference evidence="2 5" key="3">
    <citation type="submission" date="2019-07" db="EMBL/GenBank/DDBJ databases">
        <title>Complete Genome Sequence of Leptotrichia wadei Strain JMUB3933.</title>
        <authorList>
            <person name="Watanabe S."/>
            <person name="Cui L."/>
        </authorList>
    </citation>
    <scope>NUCLEOTIDE SEQUENCE [LARGE SCALE GENOMIC DNA]</scope>
    <source>
        <strain evidence="2 5">JMUB3933</strain>
    </source>
</reference>